<dbReference type="CDD" id="cd14516">
    <property type="entry name" value="DSP_fungal_PPS1"/>
    <property type="match status" value="1"/>
</dbReference>
<dbReference type="InterPro" id="IPR053239">
    <property type="entry name" value="Dual_spec_PTase"/>
</dbReference>
<evidence type="ECO:0000259" key="4">
    <source>
        <dbReference type="PROSITE" id="PS50054"/>
    </source>
</evidence>
<feature type="domain" description="Tyrosine-protein phosphatase" evidence="4">
    <location>
        <begin position="522"/>
        <end position="671"/>
    </location>
</feature>
<dbReference type="PROSITE" id="PS50056">
    <property type="entry name" value="TYR_PHOSPHATASE_2"/>
    <property type="match status" value="1"/>
</dbReference>
<accession>A0A7C8IKC2</accession>
<dbReference type="PANTHER" id="PTHR47550">
    <property type="entry name" value="DUAL SPECIFICITY PROTEIN PHOSPHATASE PPS1"/>
    <property type="match status" value="1"/>
</dbReference>
<keyword evidence="1" id="KW-0378">Hydrolase</keyword>
<reference evidence="6 7" key="1">
    <citation type="submission" date="2019-12" db="EMBL/GenBank/DDBJ databases">
        <title>Draft genome sequence of the ascomycete Xylaria multiplex DSM 110363.</title>
        <authorList>
            <person name="Buettner E."/>
            <person name="Kellner H."/>
        </authorList>
    </citation>
    <scope>NUCLEOTIDE SEQUENCE [LARGE SCALE GENOMIC DNA]</scope>
    <source>
        <strain evidence="6 7">DSM 110363</strain>
    </source>
</reference>
<dbReference type="InterPro" id="IPR000340">
    <property type="entry name" value="Dual-sp_phosphatase_cat-dom"/>
</dbReference>
<dbReference type="PROSITE" id="PS00383">
    <property type="entry name" value="TYR_PHOSPHATASE_1"/>
    <property type="match status" value="1"/>
</dbReference>
<dbReference type="OrthoDB" id="273181at2759"/>
<evidence type="ECO:0000256" key="2">
    <source>
        <dbReference type="ARBA" id="ARBA00022912"/>
    </source>
</evidence>
<protein>
    <submittedName>
        <fullName evidence="6">Uncharacterized protein</fullName>
    </submittedName>
</protein>
<keyword evidence="7" id="KW-1185">Reference proteome</keyword>
<evidence type="ECO:0000313" key="6">
    <source>
        <dbReference type="EMBL" id="KAF2965801.1"/>
    </source>
</evidence>
<gene>
    <name evidence="6" type="ORF">GQX73_g7757</name>
</gene>
<organism evidence="6 7">
    <name type="scientific">Xylaria multiplex</name>
    <dbReference type="NCBI Taxonomy" id="323545"/>
    <lineage>
        <taxon>Eukaryota</taxon>
        <taxon>Fungi</taxon>
        <taxon>Dikarya</taxon>
        <taxon>Ascomycota</taxon>
        <taxon>Pezizomycotina</taxon>
        <taxon>Sordariomycetes</taxon>
        <taxon>Xylariomycetidae</taxon>
        <taxon>Xylariales</taxon>
        <taxon>Xylariaceae</taxon>
        <taxon>Xylaria</taxon>
    </lineage>
</organism>
<name>A0A7C8IKC2_9PEZI</name>
<dbReference type="SMART" id="SM00195">
    <property type="entry name" value="DSPc"/>
    <property type="match status" value="1"/>
</dbReference>
<sequence>MATIALPRPIPPHRSSADIVDLTSPITLETTIDTQQAMACPTPIPNKHIPACPTGPALVQTPNTPPPSPGREDDDDHSIINSNIKSINHRHDSHRPSSVLYPPNRFPRLKLGPISVFEIDADDVASAIHHTAKQPLPDPKPFFIARKKKALRKTPCCLRGLTVVKADGNLCESRLKGAISPQEFMRPGVDGEFIEMDPREGFSVRNFHIQAAKTAVTSDIIVYGNDAQVVRNVGWKIASAQAKWREKHRTQGPKLPEYNTFICVVPFAEFEKRHSQVVAVNSSGMLTGAVLDFFYQERREMYTMTKASEISKNVWLGPTPEPGSEEEKQYDVMIECSDLGRLNPGALRAIAEKSPKGAKYRDLDFPSSGSISAPTWSHAEADGILDTCQWIWHLAHGTLPTSTDTDLDGDYHMSNTCPSPRRDNLRPRKILIHCADGYTESTMLAIAYFSYSTGRPVADAWLDLHTVMKRNFFAYPTDVSLLTSLAPRLLRESPVCIDKDLSEITAMVQNEPKWFASLDGSLPSRVLDYMYLGNLGHANNPDLLKALGITQILSVGETAMWREGELEKWGADNVLVIQGVQDNGIDPLTDEFERCLEFIDRGRRNGTATLVHCRVGVSRSATICIAEVMRSLNMSFPRAYCFVRARRLNVIIQPHLRFAYELLKWEELLQVTRQRDSPTSELERVGRELEWGEISREIALMNRPYAR</sequence>
<dbReference type="FunFam" id="3.90.190.10:FF:000110">
    <property type="entry name" value="PPS1p Protein phosphatase"/>
    <property type="match status" value="1"/>
</dbReference>
<dbReference type="PANTHER" id="PTHR47550:SF1">
    <property type="entry name" value="DUAL SPECIFICITY PROTEIN PHOSPHATASE PPS1"/>
    <property type="match status" value="1"/>
</dbReference>
<dbReference type="GO" id="GO:0033260">
    <property type="term" value="P:nuclear DNA replication"/>
    <property type="evidence" value="ECO:0007669"/>
    <property type="project" value="InterPro"/>
</dbReference>
<evidence type="ECO:0000256" key="3">
    <source>
        <dbReference type="SAM" id="MobiDB-lite"/>
    </source>
</evidence>
<dbReference type="EMBL" id="WUBL01000105">
    <property type="protein sequence ID" value="KAF2965801.1"/>
    <property type="molecule type" value="Genomic_DNA"/>
</dbReference>
<evidence type="ECO:0000313" key="7">
    <source>
        <dbReference type="Proteomes" id="UP000481858"/>
    </source>
</evidence>
<keyword evidence="2" id="KW-0904">Protein phosphatase</keyword>
<dbReference type="SUPFAM" id="SSF52799">
    <property type="entry name" value="(Phosphotyrosine protein) phosphatases II"/>
    <property type="match status" value="2"/>
</dbReference>
<dbReference type="PROSITE" id="PS50054">
    <property type="entry name" value="TYR_PHOSPHATASE_DUAL"/>
    <property type="match status" value="1"/>
</dbReference>
<proteinExistence type="predicted"/>
<comment type="caution">
    <text evidence="6">The sequence shown here is derived from an EMBL/GenBank/DDBJ whole genome shotgun (WGS) entry which is preliminary data.</text>
</comment>
<dbReference type="GO" id="GO:0008138">
    <property type="term" value="F:protein tyrosine/serine/threonine phosphatase activity"/>
    <property type="evidence" value="ECO:0007669"/>
    <property type="project" value="InterPro"/>
</dbReference>
<dbReference type="AlphaFoldDB" id="A0A7C8IKC2"/>
<dbReference type="Proteomes" id="UP000481858">
    <property type="component" value="Unassembled WGS sequence"/>
</dbReference>
<feature type="domain" description="Tyrosine specific protein phosphatases" evidence="5">
    <location>
        <begin position="590"/>
        <end position="658"/>
    </location>
</feature>
<dbReference type="GO" id="GO:0005634">
    <property type="term" value="C:nucleus"/>
    <property type="evidence" value="ECO:0007669"/>
    <property type="project" value="GOC"/>
</dbReference>
<dbReference type="InterPro" id="IPR029021">
    <property type="entry name" value="Prot-tyrosine_phosphatase-like"/>
</dbReference>
<dbReference type="InterPro" id="IPR047949">
    <property type="entry name" value="PPS1_DSP"/>
</dbReference>
<dbReference type="Gene3D" id="3.90.190.10">
    <property type="entry name" value="Protein tyrosine phosphatase superfamily"/>
    <property type="match status" value="1"/>
</dbReference>
<dbReference type="InterPro" id="IPR016130">
    <property type="entry name" value="Tyr_Pase_AS"/>
</dbReference>
<dbReference type="InterPro" id="IPR020422">
    <property type="entry name" value="TYR_PHOSPHATASE_DUAL_dom"/>
</dbReference>
<evidence type="ECO:0000256" key="1">
    <source>
        <dbReference type="ARBA" id="ARBA00022801"/>
    </source>
</evidence>
<feature type="region of interest" description="Disordered" evidence="3">
    <location>
        <begin position="44"/>
        <end position="78"/>
    </location>
</feature>
<dbReference type="InterPro" id="IPR000387">
    <property type="entry name" value="Tyr_Pase_dom"/>
</dbReference>
<evidence type="ECO:0000259" key="5">
    <source>
        <dbReference type="PROSITE" id="PS50056"/>
    </source>
</evidence>
<dbReference type="InParanoid" id="A0A7C8IKC2"/>
<dbReference type="Pfam" id="PF00782">
    <property type="entry name" value="DSPc"/>
    <property type="match status" value="1"/>
</dbReference>